<evidence type="ECO:0000256" key="1">
    <source>
        <dbReference type="SAM" id="MobiDB-lite"/>
    </source>
</evidence>
<name>A0A2N5V9A6_9BASI</name>
<proteinExistence type="predicted"/>
<evidence type="ECO:0000313" key="3">
    <source>
        <dbReference type="Proteomes" id="UP000235392"/>
    </source>
</evidence>
<gene>
    <name evidence="2" type="ORF">PCASD_06313</name>
</gene>
<dbReference type="Proteomes" id="UP000235392">
    <property type="component" value="Unassembled WGS sequence"/>
</dbReference>
<dbReference type="AlphaFoldDB" id="A0A2N5V9A6"/>
<protein>
    <submittedName>
        <fullName evidence="2">Uncharacterized protein</fullName>
    </submittedName>
</protein>
<feature type="region of interest" description="Disordered" evidence="1">
    <location>
        <begin position="1"/>
        <end position="20"/>
    </location>
</feature>
<dbReference type="EMBL" id="PGCI01000039">
    <property type="protein sequence ID" value="PLW46506.1"/>
    <property type="molecule type" value="Genomic_DNA"/>
</dbReference>
<sequence>MQSTIEADIHHTSITPPPYIGQSADGWPPLIASSTLLLSDFQLVNPSIRSYQSEQVAAEEAQRAAQQDAAHADMVWETISGLIRRDNVPVDTPIQQNLADQLGIHDPVVHGLDDAVPKSQQWLHPRDSPT</sequence>
<reference evidence="2 3" key="1">
    <citation type="submission" date="2017-11" db="EMBL/GenBank/DDBJ databases">
        <title>De novo assembly and phasing of dikaryotic genomes from two isolates of Puccinia coronata f. sp. avenae, the causal agent of oat crown rust.</title>
        <authorList>
            <person name="Miller M.E."/>
            <person name="Zhang Y."/>
            <person name="Omidvar V."/>
            <person name="Sperschneider J."/>
            <person name="Schwessinger B."/>
            <person name="Raley C."/>
            <person name="Palmer J.M."/>
            <person name="Garnica D."/>
            <person name="Upadhyaya N."/>
            <person name="Rathjen J."/>
            <person name="Taylor J.M."/>
            <person name="Park R.F."/>
            <person name="Dodds P.N."/>
            <person name="Hirsch C.D."/>
            <person name="Kianian S.F."/>
            <person name="Figueroa M."/>
        </authorList>
    </citation>
    <scope>NUCLEOTIDE SEQUENCE [LARGE SCALE GENOMIC DNA]</scope>
    <source>
        <strain evidence="2">12SD80</strain>
    </source>
</reference>
<accession>A0A2N5V9A6</accession>
<evidence type="ECO:0000313" key="2">
    <source>
        <dbReference type="EMBL" id="PLW46506.1"/>
    </source>
</evidence>
<organism evidence="2 3">
    <name type="scientific">Puccinia coronata f. sp. avenae</name>
    <dbReference type="NCBI Taxonomy" id="200324"/>
    <lineage>
        <taxon>Eukaryota</taxon>
        <taxon>Fungi</taxon>
        <taxon>Dikarya</taxon>
        <taxon>Basidiomycota</taxon>
        <taxon>Pucciniomycotina</taxon>
        <taxon>Pucciniomycetes</taxon>
        <taxon>Pucciniales</taxon>
        <taxon>Pucciniaceae</taxon>
        <taxon>Puccinia</taxon>
    </lineage>
</organism>
<comment type="caution">
    <text evidence="2">The sequence shown here is derived from an EMBL/GenBank/DDBJ whole genome shotgun (WGS) entry which is preliminary data.</text>
</comment>